<name>A0ABQ9G3T2_9NEOP</name>
<proteinExistence type="predicted"/>
<comment type="caution">
    <text evidence="2">The sequence shown here is derived from an EMBL/GenBank/DDBJ whole genome shotgun (WGS) entry which is preliminary data.</text>
</comment>
<keyword evidence="1" id="KW-0472">Membrane</keyword>
<evidence type="ECO:0000313" key="3">
    <source>
        <dbReference type="Proteomes" id="UP001159363"/>
    </source>
</evidence>
<protein>
    <submittedName>
        <fullName evidence="2">Uncharacterized protein</fullName>
    </submittedName>
</protein>
<sequence length="110" mass="12436">MLILKHCWCLSRHESLTLLHHIAIVTSTMCPTAMACICWVSFLPDFSSCRIIKCNALIRIKHHDSAIMALNMGLPVMLVENEDCKDSLEDLKMEHDNNPIKELISSQSVS</sequence>
<gene>
    <name evidence="2" type="ORF">PR048_032992</name>
</gene>
<keyword evidence="1" id="KW-0812">Transmembrane</keyword>
<accession>A0ABQ9G3T2</accession>
<evidence type="ECO:0000313" key="2">
    <source>
        <dbReference type="EMBL" id="KAJ8867129.1"/>
    </source>
</evidence>
<reference evidence="2 3" key="1">
    <citation type="submission" date="2023-02" db="EMBL/GenBank/DDBJ databases">
        <title>LHISI_Scaffold_Assembly.</title>
        <authorList>
            <person name="Stuart O.P."/>
            <person name="Cleave R."/>
            <person name="Magrath M.J.L."/>
            <person name="Mikheyev A.S."/>
        </authorList>
    </citation>
    <scope>NUCLEOTIDE SEQUENCE [LARGE SCALE GENOMIC DNA]</scope>
    <source>
        <strain evidence="2">Daus_M_001</strain>
        <tissue evidence="2">Leg muscle</tissue>
    </source>
</reference>
<organism evidence="2 3">
    <name type="scientific">Dryococelus australis</name>
    <dbReference type="NCBI Taxonomy" id="614101"/>
    <lineage>
        <taxon>Eukaryota</taxon>
        <taxon>Metazoa</taxon>
        <taxon>Ecdysozoa</taxon>
        <taxon>Arthropoda</taxon>
        <taxon>Hexapoda</taxon>
        <taxon>Insecta</taxon>
        <taxon>Pterygota</taxon>
        <taxon>Neoptera</taxon>
        <taxon>Polyneoptera</taxon>
        <taxon>Phasmatodea</taxon>
        <taxon>Verophasmatodea</taxon>
        <taxon>Anareolatae</taxon>
        <taxon>Phasmatidae</taxon>
        <taxon>Eurycanthinae</taxon>
        <taxon>Dryococelus</taxon>
    </lineage>
</organism>
<dbReference type="Proteomes" id="UP001159363">
    <property type="component" value="Chromosome 15"/>
</dbReference>
<keyword evidence="1" id="KW-1133">Transmembrane helix</keyword>
<dbReference type="EMBL" id="JARBHB010000016">
    <property type="protein sequence ID" value="KAJ8867129.1"/>
    <property type="molecule type" value="Genomic_DNA"/>
</dbReference>
<keyword evidence="3" id="KW-1185">Reference proteome</keyword>
<feature type="transmembrane region" description="Helical" evidence="1">
    <location>
        <begin position="18"/>
        <end position="43"/>
    </location>
</feature>
<evidence type="ECO:0000256" key="1">
    <source>
        <dbReference type="SAM" id="Phobius"/>
    </source>
</evidence>